<evidence type="ECO:0000256" key="5">
    <source>
        <dbReference type="ARBA" id="ARBA00023133"/>
    </source>
</evidence>
<name>M0ZN20_SOLTU</name>
<keyword evidence="3" id="KW-0812">Transmembrane</keyword>
<dbReference type="AlphaFoldDB" id="M0ZN20"/>
<organism evidence="8 9">
    <name type="scientific">Solanum tuberosum</name>
    <name type="common">Potato</name>
    <dbReference type="NCBI Taxonomy" id="4113"/>
    <lineage>
        <taxon>Eukaryota</taxon>
        <taxon>Viridiplantae</taxon>
        <taxon>Streptophyta</taxon>
        <taxon>Embryophyta</taxon>
        <taxon>Tracheophyta</taxon>
        <taxon>Spermatophyta</taxon>
        <taxon>Magnoliopsida</taxon>
        <taxon>eudicotyledons</taxon>
        <taxon>Gunneridae</taxon>
        <taxon>Pentapetalae</taxon>
        <taxon>asterids</taxon>
        <taxon>lamiids</taxon>
        <taxon>Solanales</taxon>
        <taxon>Solanaceae</taxon>
        <taxon>Solanoideae</taxon>
        <taxon>Solaneae</taxon>
        <taxon>Solanum</taxon>
    </lineage>
</organism>
<reference evidence="9" key="1">
    <citation type="journal article" date="2011" name="Nature">
        <title>Genome sequence and analysis of the tuber crop potato.</title>
        <authorList>
            <consortium name="The Potato Genome Sequencing Consortium"/>
        </authorList>
    </citation>
    <scope>NUCLEOTIDE SEQUENCE [LARGE SCALE GENOMIC DNA]</scope>
    <source>
        <strain evidence="9">cv. DM1-3 516 R44</strain>
    </source>
</reference>
<dbReference type="HOGENOM" id="CLU_1368295_0_0_1"/>
<dbReference type="InterPro" id="IPR006369">
    <property type="entry name" value="Protohaem_IX_farnesylTrfase"/>
</dbReference>
<gene>
    <name evidence="8" type="primary">LOC102605323</name>
</gene>
<dbReference type="InterPro" id="IPR044878">
    <property type="entry name" value="UbiA_sf"/>
</dbReference>
<dbReference type="GO" id="GO:0016020">
    <property type="term" value="C:membrane"/>
    <property type="evidence" value="ECO:0007669"/>
    <property type="project" value="UniProtKB-SubCell"/>
</dbReference>
<dbReference type="PANTHER" id="PTHR43448">
    <property type="entry name" value="PROTOHEME IX FARNESYLTRANSFERASE, MITOCHONDRIAL"/>
    <property type="match status" value="1"/>
</dbReference>
<proteinExistence type="predicted"/>
<protein>
    <recommendedName>
        <fullName evidence="7">Heme O synthase</fullName>
    </recommendedName>
</protein>
<evidence type="ECO:0000256" key="2">
    <source>
        <dbReference type="ARBA" id="ARBA00022679"/>
    </source>
</evidence>
<dbReference type="GO" id="GO:0008495">
    <property type="term" value="F:protoheme IX farnesyltransferase activity"/>
    <property type="evidence" value="ECO:0007669"/>
    <property type="project" value="InterPro"/>
</dbReference>
<evidence type="ECO:0000256" key="3">
    <source>
        <dbReference type="ARBA" id="ARBA00022692"/>
    </source>
</evidence>
<dbReference type="Gramene" id="PGSC0003DMT400004194">
    <property type="protein sequence ID" value="PGSC0003DMT400004194"/>
    <property type="gene ID" value="PGSC0003DMG400001672"/>
</dbReference>
<dbReference type="GO" id="GO:0006783">
    <property type="term" value="P:heme biosynthetic process"/>
    <property type="evidence" value="ECO:0007669"/>
    <property type="project" value="UniProtKB-KW"/>
</dbReference>
<accession>M0ZN20</accession>
<evidence type="ECO:0000313" key="9">
    <source>
        <dbReference type="Proteomes" id="UP000011115"/>
    </source>
</evidence>
<keyword evidence="5" id="KW-0350">Heme biosynthesis</keyword>
<dbReference type="EnsemblPlants" id="PGSC0003DMT400004194">
    <property type="protein sequence ID" value="PGSC0003DMT400004194"/>
    <property type="gene ID" value="PGSC0003DMG400001672"/>
</dbReference>
<dbReference type="InterPro" id="IPR000537">
    <property type="entry name" value="UbiA_prenyltransferase"/>
</dbReference>
<dbReference type="ExpressionAtlas" id="M0ZN20">
    <property type="expression patterns" value="baseline"/>
</dbReference>
<evidence type="ECO:0000256" key="6">
    <source>
        <dbReference type="ARBA" id="ARBA00023136"/>
    </source>
</evidence>
<evidence type="ECO:0000256" key="7">
    <source>
        <dbReference type="ARBA" id="ARBA00030253"/>
    </source>
</evidence>
<keyword evidence="6" id="KW-0472">Membrane</keyword>
<sequence length="205" mass="21379">MWRNSVGFSSKLLTSKSSYSRLPLLNHGVASRSTSTSAGSGPESTEAAGTVKVGFSSTEWVRTGSPGSSAVDLSSFAAASVLKGRDIVDMAKHYGRCYAELSKARLSMLVVATSGTGYILGSGSAIDYMGLCCTCAGTMMVAASASTLNQVFEVKNDAKMNRTKKRPLPSGRISIPHAVTWAASTGMLGTALLASKVARYPLHLV</sequence>
<reference evidence="8" key="2">
    <citation type="submission" date="2015-06" db="UniProtKB">
        <authorList>
            <consortium name="EnsemblPlants"/>
        </authorList>
    </citation>
    <scope>IDENTIFICATION</scope>
    <source>
        <strain evidence="8">DM1-3 516 R44</strain>
    </source>
</reference>
<keyword evidence="4" id="KW-1133">Transmembrane helix</keyword>
<evidence type="ECO:0000313" key="8">
    <source>
        <dbReference type="EnsemblPlants" id="PGSC0003DMT400004194"/>
    </source>
</evidence>
<keyword evidence="2" id="KW-0808">Transferase</keyword>
<evidence type="ECO:0000256" key="1">
    <source>
        <dbReference type="ARBA" id="ARBA00004141"/>
    </source>
</evidence>
<evidence type="ECO:0000256" key="4">
    <source>
        <dbReference type="ARBA" id="ARBA00022989"/>
    </source>
</evidence>
<comment type="subcellular location">
    <subcellularLocation>
        <location evidence="1">Membrane</location>
        <topology evidence="1">Multi-pass membrane protein</topology>
    </subcellularLocation>
</comment>
<dbReference type="PANTHER" id="PTHR43448:SF2">
    <property type="entry name" value="PROTOHEME IX FARNESYLTRANSFERASE, MITOCHONDRIAL"/>
    <property type="match status" value="1"/>
</dbReference>
<dbReference type="Gene3D" id="1.10.357.140">
    <property type="entry name" value="UbiA prenyltransferase"/>
    <property type="match status" value="1"/>
</dbReference>
<dbReference type="Pfam" id="PF01040">
    <property type="entry name" value="UbiA"/>
    <property type="match status" value="1"/>
</dbReference>
<dbReference type="OrthoDB" id="5211at2759"/>
<keyword evidence="9" id="KW-1185">Reference proteome</keyword>
<dbReference type="Proteomes" id="UP000011115">
    <property type="component" value="Unassembled WGS sequence"/>
</dbReference>